<evidence type="ECO:0000256" key="6">
    <source>
        <dbReference type="ARBA" id="ARBA00022741"/>
    </source>
</evidence>
<dbReference type="SUPFAM" id="SSF81631">
    <property type="entry name" value="PAP/OAS1 substrate-binding domain"/>
    <property type="match status" value="1"/>
</dbReference>
<dbReference type="PANTHER" id="PTHR10682:SF10">
    <property type="entry name" value="POLYNUCLEOTIDE ADENYLYLTRANSFERASE"/>
    <property type="match status" value="1"/>
</dbReference>
<evidence type="ECO:0000256" key="4">
    <source>
        <dbReference type="ARBA" id="ARBA00022664"/>
    </source>
</evidence>
<dbReference type="EC" id="2.7.7.19" evidence="3"/>
<comment type="catalytic activity">
    <reaction evidence="9">
        <text>RNA(n) + ATP = RNA(n)-3'-adenine ribonucleotide + diphosphate</text>
        <dbReference type="Rhea" id="RHEA:11332"/>
        <dbReference type="Rhea" id="RHEA-COMP:14527"/>
        <dbReference type="Rhea" id="RHEA-COMP:17347"/>
        <dbReference type="ChEBI" id="CHEBI:30616"/>
        <dbReference type="ChEBI" id="CHEBI:33019"/>
        <dbReference type="ChEBI" id="CHEBI:140395"/>
        <dbReference type="ChEBI" id="CHEBI:173115"/>
        <dbReference type="EC" id="2.7.7.19"/>
    </reaction>
</comment>
<keyword evidence="6" id="KW-0547">Nucleotide-binding</keyword>
<evidence type="ECO:0000256" key="3">
    <source>
        <dbReference type="ARBA" id="ARBA00012388"/>
    </source>
</evidence>
<evidence type="ECO:0000256" key="8">
    <source>
        <dbReference type="ARBA" id="ARBA00023242"/>
    </source>
</evidence>
<evidence type="ECO:0000256" key="9">
    <source>
        <dbReference type="ARBA" id="ARBA00048830"/>
    </source>
</evidence>
<evidence type="ECO:0000259" key="10">
    <source>
        <dbReference type="Pfam" id="PF04928"/>
    </source>
</evidence>
<dbReference type="GO" id="GO:0006397">
    <property type="term" value="P:mRNA processing"/>
    <property type="evidence" value="ECO:0007669"/>
    <property type="project" value="UniProtKB-KW"/>
</dbReference>
<dbReference type="Pfam" id="PF04928">
    <property type="entry name" value="PAP_central"/>
    <property type="match status" value="1"/>
</dbReference>
<evidence type="ECO:0000313" key="12">
    <source>
        <dbReference type="Proteomes" id="UP000663868"/>
    </source>
</evidence>
<keyword evidence="7" id="KW-0067">ATP-binding</keyword>
<dbReference type="GO" id="GO:0005524">
    <property type="term" value="F:ATP binding"/>
    <property type="evidence" value="ECO:0007669"/>
    <property type="project" value="UniProtKB-KW"/>
</dbReference>
<dbReference type="GO" id="GO:1990817">
    <property type="term" value="F:poly(A) RNA polymerase activity"/>
    <property type="evidence" value="ECO:0007669"/>
    <property type="project" value="UniProtKB-EC"/>
</dbReference>
<sequence>LFNDQTKVEIFVQIELNNEQLIERKVANDLHLPESIHGVHDIERLLVHVCSPPIFQHLLTYIRTWAQHMGLYGQVYGYLSGYCWAILCAHICHKHLSPIKSLSSIEEFSIDEFFSLVKQFFSTFAQFNCSADTF</sequence>
<feature type="non-terminal residue" evidence="11">
    <location>
        <position position="1"/>
    </location>
</feature>
<keyword evidence="8" id="KW-0539">Nucleus</keyword>
<evidence type="ECO:0000256" key="5">
    <source>
        <dbReference type="ARBA" id="ARBA00022679"/>
    </source>
</evidence>
<feature type="non-terminal residue" evidence="11">
    <location>
        <position position="134"/>
    </location>
</feature>
<protein>
    <recommendedName>
        <fullName evidence="3">polynucleotide adenylyltransferase</fullName>
        <ecNumber evidence="3">2.7.7.19</ecNumber>
    </recommendedName>
</protein>
<comment type="subcellular location">
    <subcellularLocation>
        <location evidence="1">Nucleus</location>
    </subcellularLocation>
</comment>
<evidence type="ECO:0000256" key="2">
    <source>
        <dbReference type="ARBA" id="ARBA00010912"/>
    </source>
</evidence>
<organism evidence="11 12">
    <name type="scientific">Adineta steineri</name>
    <dbReference type="NCBI Taxonomy" id="433720"/>
    <lineage>
        <taxon>Eukaryota</taxon>
        <taxon>Metazoa</taxon>
        <taxon>Spiralia</taxon>
        <taxon>Gnathifera</taxon>
        <taxon>Rotifera</taxon>
        <taxon>Eurotatoria</taxon>
        <taxon>Bdelloidea</taxon>
        <taxon>Adinetida</taxon>
        <taxon>Adinetidae</taxon>
        <taxon>Adineta</taxon>
    </lineage>
</organism>
<dbReference type="AlphaFoldDB" id="A0A820QZW1"/>
<evidence type="ECO:0000256" key="1">
    <source>
        <dbReference type="ARBA" id="ARBA00004123"/>
    </source>
</evidence>
<dbReference type="GO" id="GO:0005634">
    <property type="term" value="C:nucleus"/>
    <property type="evidence" value="ECO:0007669"/>
    <property type="project" value="UniProtKB-SubCell"/>
</dbReference>
<dbReference type="EMBL" id="CAJOBB010028393">
    <property type="protein sequence ID" value="CAF4429562.1"/>
    <property type="molecule type" value="Genomic_DNA"/>
</dbReference>
<dbReference type="Gene3D" id="1.10.1410.10">
    <property type="match status" value="1"/>
</dbReference>
<dbReference type="InterPro" id="IPR007012">
    <property type="entry name" value="PolA_pol_cen_dom"/>
</dbReference>
<comment type="caution">
    <text evidence="11">The sequence shown here is derived from an EMBL/GenBank/DDBJ whole genome shotgun (WGS) entry which is preliminary data.</text>
</comment>
<gene>
    <name evidence="11" type="ORF">KXQ929_LOCUS52699</name>
</gene>
<keyword evidence="5" id="KW-0808">Transferase</keyword>
<reference evidence="11" key="1">
    <citation type="submission" date="2021-02" db="EMBL/GenBank/DDBJ databases">
        <authorList>
            <person name="Nowell W R."/>
        </authorList>
    </citation>
    <scope>NUCLEOTIDE SEQUENCE</scope>
</reference>
<proteinExistence type="inferred from homology"/>
<dbReference type="Proteomes" id="UP000663868">
    <property type="component" value="Unassembled WGS sequence"/>
</dbReference>
<evidence type="ECO:0000313" key="11">
    <source>
        <dbReference type="EMBL" id="CAF4429562.1"/>
    </source>
</evidence>
<evidence type="ECO:0000256" key="7">
    <source>
        <dbReference type="ARBA" id="ARBA00022840"/>
    </source>
</evidence>
<dbReference type="PANTHER" id="PTHR10682">
    <property type="entry name" value="POLY A POLYMERASE"/>
    <property type="match status" value="1"/>
</dbReference>
<name>A0A820QZW1_9BILA</name>
<accession>A0A820QZW1</accession>
<keyword evidence="4" id="KW-0507">mRNA processing</keyword>
<comment type="similarity">
    <text evidence="2">Belongs to the poly(A) polymerase family.</text>
</comment>
<feature type="domain" description="Poly(A) polymerase central" evidence="10">
    <location>
        <begin position="55"/>
        <end position="119"/>
    </location>
</feature>